<dbReference type="Pfam" id="PF19690">
    <property type="entry name" value="DUF6191"/>
    <property type="match status" value="1"/>
</dbReference>
<evidence type="ECO:0000313" key="1">
    <source>
        <dbReference type="EMBL" id="MEU3786325.1"/>
    </source>
</evidence>
<protein>
    <submittedName>
        <fullName evidence="1">DUF6191 domain-containing protein</fullName>
    </submittedName>
</protein>
<dbReference type="InterPro" id="IPR045684">
    <property type="entry name" value="DUF6191"/>
</dbReference>
<comment type="caution">
    <text evidence="1">The sequence shown here is derived from an EMBL/GenBank/DDBJ whole genome shotgun (WGS) entry which is preliminary data.</text>
</comment>
<sequence>MNILEEVFLPSARHFQEERQRLEWMRDDEGEGDPCRGPIDLDSGIVHIRIGPIAAASAERRRGRDARP</sequence>
<name>A0ABV2ZUX1_9ACTN</name>
<reference evidence="1 2" key="1">
    <citation type="submission" date="2024-06" db="EMBL/GenBank/DDBJ databases">
        <title>The Natural Products Discovery Center: Release of the First 8490 Sequenced Strains for Exploring Actinobacteria Biosynthetic Diversity.</title>
        <authorList>
            <person name="Kalkreuter E."/>
            <person name="Kautsar S.A."/>
            <person name="Yang D."/>
            <person name="Bader C.D."/>
            <person name="Teijaro C.N."/>
            <person name="Fluegel L."/>
            <person name="Davis C.M."/>
            <person name="Simpson J.R."/>
            <person name="Lauterbach L."/>
            <person name="Steele A.D."/>
            <person name="Gui C."/>
            <person name="Meng S."/>
            <person name="Li G."/>
            <person name="Viehrig K."/>
            <person name="Ye F."/>
            <person name="Su P."/>
            <person name="Kiefer A.F."/>
            <person name="Nichols A."/>
            <person name="Cepeda A.J."/>
            <person name="Yan W."/>
            <person name="Fan B."/>
            <person name="Jiang Y."/>
            <person name="Adhikari A."/>
            <person name="Zheng C.-J."/>
            <person name="Schuster L."/>
            <person name="Cowan T.M."/>
            <person name="Smanski M.J."/>
            <person name="Chevrette M.G."/>
            <person name="De Carvalho L.P.S."/>
            <person name="Shen B."/>
        </authorList>
    </citation>
    <scope>NUCLEOTIDE SEQUENCE [LARGE SCALE GENOMIC DNA]</scope>
    <source>
        <strain evidence="1 2">NPDC033843</strain>
    </source>
</reference>
<dbReference type="RefSeq" id="WP_361708259.1">
    <property type="nucleotide sequence ID" value="NZ_JBEZVE010000027.1"/>
</dbReference>
<gene>
    <name evidence="1" type="ORF">AB0E89_38280</name>
</gene>
<proteinExistence type="predicted"/>
<organism evidence="1 2">
    <name type="scientific">Streptomyces sp. 900129855</name>
    <dbReference type="NCBI Taxonomy" id="3155129"/>
    <lineage>
        <taxon>Bacteria</taxon>
        <taxon>Bacillati</taxon>
        <taxon>Actinomycetota</taxon>
        <taxon>Actinomycetes</taxon>
        <taxon>Kitasatosporales</taxon>
        <taxon>Streptomycetaceae</taxon>
        <taxon>Streptomyces</taxon>
    </lineage>
</organism>
<keyword evidence="2" id="KW-1185">Reference proteome</keyword>
<dbReference type="EMBL" id="JBEZVE010000027">
    <property type="protein sequence ID" value="MEU3786325.1"/>
    <property type="molecule type" value="Genomic_DNA"/>
</dbReference>
<accession>A0ABV2ZUX1</accession>
<dbReference type="Proteomes" id="UP001550739">
    <property type="component" value="Unassembled WGS sequence"/>
</dbReference>
<evidence type="ECO:0000313" key="2">
    <source>
        <dbReference type="Proteomes" id="UP001550739"/>
    </source>
</evidence>